<proteinExistence type="predicted"/>
<dbReference type="AlphaFoldDB" id="A0A839SU28"/>
<evidence type="ECO:0000256" key="1">
    <source>
        <dbReference type="SAM" id="SignalP"/>
    </source>
</evidence>
<keyword evidence="1" id="KW-0732">Signal</keyword>
<organism evidence="2 3">
    <name type="scientific">Limibacillus halophilus</name>
    <dbReference type="NCBI Taxonomy" id="1579333"/>
    <lineage>
        <taxon>Bacteria</taxon>
        <taxon>Pseudomonadati</taxon>
        <taxon>Pseudomonadota</taxon>
        <taxon>Alphaproteobacteria</taxon>
        <taxon>Rhodospirillales</taxon>
        <taxon>Rhodovibrionaceae</taxon>
        <taxon>Limibacillus</taxon>
    </lineage>
</organism>
<dbReference type="RefSeq" id="WP_183416043.1">
    <property type="nucleotide sequence ID" value="NZ_JACHXA010000003.1"/>
</dbReference>
<sequence>MPVETTLRQRLAPLAAICVLLLTAACSTTTESVIMPGAEELEPSLTAKLLCNGNCSLLVRLEDRAKLSGEPLWDSQGVVLVPGGYNLSVLWKPRGYFGGEAYTTDFGSFWIEVGETFVVKRCDYEERSDKESASFVAYRVFWIENADSGEIIRDWPGHGTSEGCR</sequence>
<protein>
    <recommendedName>
        <fullName evidence="4">Lipoprotein</fullName>
    </recommendedName>
</protein>
<evidence type="ECO:0008006" key="4">
    <source>
        <dbReference type="Google" id="ProtNLM"/>
    </source>
</evidence>
<feature type="chain" id="PRO_5032322713" description="Lipoprotein" evidence="1">
    <location>
        <begin position="25"/>
        <end position="165"/>
    </location>
</feature>
<dbReference type="EMBL" id="JACHXA010000003">
    <property type="protein sequence ID" value="MBB3065244.1"/>
    <property type="molecule type" value="Genomic_DNA"/>
</dbReference>
<gene>
    <name evidence="2" type="ORF">FHR98_001523</name>
</gene>
<keyword evidence="3" id="KW-1185">Reference proteome</keyword>
<evidence type="ECO:0000313" key="3">
    <source>
        <dbReference type="Proteomes" id="UP000581135"/>
    </source>
</evidence>
<evidence type="ECO:0000313" key="2">
    <source>
        <dbReference type="EMBL" id="MBB3065244.1"/>
    </source>
</evidence>
<name>A0A839SU28_9PROT</name>
<feature type="signal peptide" evidence="1">
    <location>
        <begin position="1"/>
        <end position="24"/>
    </location>
</feature>
<dbReference type="Proteomes" id="UP000581135">
    <property type="component" value="Unassembled WGS sequence"/>
</dbReference>
<comment type="caution">
    <text evidence="2">The sequence shown here is derived from an EMBL/GenBank/DDBJ whole genome shotgun (WGS) entry which is preliminary data.</text>
</comment>
<accession>A0A839SU28</accession>
<reference evidence="2 3" key="1">
    <citation type="submission" date="2020-08" db="EMBL/GenBank/DDBJ databases">
        <title>Genomic Encyclopedia of Type Strains, Phase III (KMG-III): the genomes of soil and plant-associated and newly described type strains.</title>
        <authorList>
            <person name="Whitman W."/>
        </authorList>
    </citation>
    <scope>NUCLEOTIDE SEQUENCE [LARGE SCALE GENOMIC DNA]</scope>
    <source>
        <strain evidence="2 3">CECT 8803</strain>
    </source>
</reference>